<accession>A0A7X0DL26</accession>
<dbReference type="EMBL" id="JACIIX010000002">
    <property type="protein sequence ID" value="MBB6209535.1"/>
    <property type="molecule type" value="Genomic_DNA"/>
</dbReference>
<dbReference type="AlphaFoldDB" id="A0A7X0DL26"/>
<keyword evidence="2" id="KW-1185">Reference proteome</keyword>
<name>A0A7X0DL26_NOVIT</name>
<proteinExistence type="predicted"/>
<gene>
    <name evidence="1" type="ORF">FHS48_000937</name>
</gene>
<evidence type="ECO:0000313" key="2">
    <source>
        <dbReference type="Proteomes" id="UP000544872"/>
    </source>
</evidence>
<evidence type="ECO:0000313" key="1">
    <source>
        <dbReference type="EMBL" id="MBB6209535.1"/>
    </source>
</evidence>
<protein>
    <submittedName>
        <fullName evidence="1">Polar amino acid transport system substrate-binding protein</fullName>
    </submittedName>
</protein>
<dbReference type="Proteomes" id="UP000544872">
    <property type="component" value="Unassembled WGS sequence"/>
</dbReference>
<reference evidence="1 2" key="1">
    <citation type="submission" date="2020-08" db="EMBL/GenBank/DDBJ databases">
        <title>Genomic Encyclopedia of Type Strains, Phase IV (KMG-IV): sequencing the most valuable type-strain genomes for metagenomic binning, comparative biology and taxonomic classification.</title>
        <authorList>
            <person name="Goeker M."/>
        </authorList>
    </citation>
    <scope>NUCLEOTIDE SEQUENCE [LARGE SCALE GENOMIC DNA]</scope>
    <source>
        <strain evidence="1 2">DSM 11590</strain>
    </source>
</reference>
<comment type="caution">
    <text evidence="1">The sequence shown here is derived from an EMBL/GenBank/DDBJ whole genome shotgun (WGS) entry which is preliminary data.</text>
</comment>
<dbReference type="SUPFAM" id="SSF53850">
    <property type="entry name" value="Periplasmic binding protein-like II"/>
    <property type="match status" value="1"/>
</dbReference>
<organism evidence="1 2">
    <name type="scientific">Novispirillum itersonii</name>
    <name type="common">Aquaspirillum itersonii</name>
    <dbReference type="NCBI Taxonomy" id="189"/>
    <lineage>
        <taxon>Bacteria</taxon>
        <taxon>Pseudomonadati</taxon>
        <taxon>Pseudomonadota</taxon>
        <taxon>Alphaproteobacteria</taxon>
        <taxon>Rhodospirillales</taxon>
        <taxon>Novispirillaceae</taxon>
        <taxon>Novispirillum</taxon>
    </lineage>
</organism>
<dbReference type="RefSeq" id="WP_184261883.1">
    <property type="nucleotide sequence ID" value="NZ_JACIIX010000002.1"/>
</dbReference>
<sequence length="252" mass="27250">MLSVILAAFQPGLCHAGDDPLALYGDDHQTPFVSRDGQPGLFREATEEMLRRAGLPYTLTLTPWRRAQAEVLGGGGGLIMNLARTPARETEYRWMVRVLPTAYVLAGLAKDYQSLTEAFADGPVVVLAGTPRADEALKSGGPDRVVQVNDPQQAVRLLRGGRVSAWYEIDLRILHAWRSAGFAPESLRIGAPQQVTGSYLAANPGLPDADRVEARLRMAFASMQADGSWQRILAAYIGPERAQGVAAAAWAE</sequence>
<dbReference type="Gene3D" id="3.40.190.10">
    <property type="entry name" value="Periplasmic binding protein-like II"/>
    <property type="match status" value="2"/>
</dbReference>